<comment type="caution">
    <text evidence="3">The sequence shown here is derived from an EMBL/GenBank/DDBJ whole genome shotgun (WGS) entry which is preliminary data.</text>
</comment>
<protein>
    <submittedName>
        <fullName evidence="3">Uncharacterized protein</fullName>
    </submittedName>
</protein>
<feature type="region of interest" description="Disordered" evidence="1">
    <location>
        <begin position="209"/>
        <end position="283"/>
    </location>
</feature>
<accession>A0A8T2X4F6</accession>
<keyword evidence="4" id="KW-1185">Reference proteome</keyword>
<proteinExistence type="predicted"/>
<dbReference type="Proteomes" id="UP000807159">
    <property type="component" value="Chromosome 14"/>
</dbReference>
<evidence type="ECO:0000256" key="2">
    <source>
        <dbReference type="SAM" id="SignalP"/>
    </source>
</evidence>
<evidence type="ECO:0000256" key="1">
    <source>
        <dbReference type="SAM" id="MobiDB-lite"/>
    </source>
</evidence>
<evidence type="ECO:0000313" key="4">
    <source>
        <dbReference type="Proteomes" id="UP000807159"/>
    </source>
</evidence>
<feature type="region of interest" description="Disordered" evidence="1">
    <location>
        <begin position="97"/>
        <end position="121"/>
    </location>
</feature>
<feature type="signal peptide" evidence="2">
    <location>
        <begin position="1"/>
        <end position="21"/>
    </location>
</feature>
<evidence type="ECO:0000313" key="3">
    <source>
        <dbReference type="EMBL" id="KAH8487910.1"/>
    </source>
</evidence>
<feature type="compositionally biased region" description="Basic and acidic residues" evidence="1">
    <location>
        <begin position="219"/>
        <end position="232"/>
    </location>
</feature>
<dbReference type="EMBL" id="JACEGQ020000014">
    <property type="protein sequence ID" value="KAH8487910.1"/>
    <property type="molecule type" value="Genomic_DNA"/>
</dbReference>
<feature type="chain" id="PRO_5035907404" evidence="2">
    <location>
        <begin position="22"/>
        <end position="283"/>
    </location>
</feature>
<name>A0A8T2X4F6_POPDE</name>
<sequence>MISFTIILVSVLYQQLTLLLSQIEPWRKETNFLHQLQLGSRDGNGPGMKRVLSFCPLTNRRQHLEIFQQITQMPSSSKLAFSILRIVSSYNHCKTGALDHESEAPPTLAPPPSTTPDLTSYPVTSQVIAPNQTPVPNPTPNPAPVYESTSNPAIIVPTISLISNPMLHWIGSRTQAVAVRVGHCSEATVDQEQEGSTAVVRDAVPVSAIPPAASGMHPSHQDSKRPRPDLHPVSEQPLGVDFGSSSAKKRRKNKKKANKEADTQFPTDAIPLNQASPCSVANE</sequence>
<gene>
    <name evidence="3" type="ORF">H0E87_023842</name>
</gene>
<dbReference type="AlphaFoldDB" id="A0A8T2X4F6"/>
<feature type="compositionally biased region" description="Basic residues" evidence="1">
    <location>
        <begin position="247"/>
        <end position="257"/>
    </location>
</feature>
<keyword evidence="2" id="KW-0732">Signal</keyword>
<organism evidence="3 4">
    <name type="scientific">Populus deltoides</name>
    <name type="common">Eastern poplar</name>
    <name type="synonym">Eastern cottonwood</name>
    <dbReference type="NCBI Taxonomy" id="3696"/>
    <lineage>
        <taxon>Eukaryota</taxon>
        <taxon>Viridiplantae</taxon>
        <taxon>Streptophyta</taxon>
        <taxon>Embryophyta</taxon>
        <taxon>Tracheophyta</taxon>
        <taxon>Spermatophyta</taxon>
        <taxon>Magnoliopsida</taxon>
        <taxon>eudicotyledons</taxon>
        <taxon>Gunneridae</taxon>
        <taxon>Pentapetalae</taxon>
        <taxon>rosids</taxon>
        <taxon>fabids</taxon>
        <taxon>Malpighiales</taxon>
        <taxon>Salicaceae</taxon>
        <taxon>Saliceae</taxon>
        <taxon>Populus</taxon>
    </lineage>
</organism>
<feature type="compositionally biased region" description="Polar residues" evidence="1">
    <location>
        <begin position="273"/>
        <end position="283"/>
    </location>
</feature>
<reference evidence="3" key="1">
    <citation type="journal article" date="2021" name="J. Hered.">
        <title>Genome Assembly of Salicaceae Populus deltoides (Eastern Cottonwood) I-69 Based on Nanopore Sequencing and Hi-C Technologies.</title>
        <authorList>
            <person name="Bai S."/>
            <person name="Wu H."/>
            <person name="Zhang J."/>
            <person name="Pan Z."/>
            <person name="Zhao W."/>
            <person name="Li Z."/>
            <person name="Tong C."/>
        </authorList>
    </citation>
    <scope>NUCLEOTIDE SEQUENCE</scope>
    <source>
        <tissue evidence="3">Leaf</tissue>
    </source>
</reference>